<dbReference type="EMBL" id="CP031226">
    <property type="protein sequence ID" value="AXH59627.1"/>
    <property type="molecule type" value="Genomic_DNA"/>
</dbReference>
<geneLocation type="plasmid" evidence="3">
    <name>pmppla107</name>
</geneLocation>
<name>A0AAD0M6G7_PSEAV</name>
<reference evidence="2 3" key="1">
    <citation type="journal article" date="2011" name="PLoS Pathog.">
        <title>Dynamic evolution of pathogenicity revealed by sequencing and comparative genomics of 19 Pseudomonas syringae isolates.</title>
        <authorList>
            <person name="Baltrus D.A."/>
            <person name="Nishimura M.T."/>
            <person name="Romanchuk A."/>
            <person name="Chang J.H."/>
            <person name="Mukhtar M.S."/>
            <person name="Cherkis K."/>
            <person name="Roach J."/>
            <person name="Grant S.R."/>
            <person name="Jones C.D."/>
            <person name="Dangl J.L."/>
        </authorList>
    </citation>
    <scope>NUCLEOTIDE SEQUENCE [LARGE SCALE GENOMIC DNA]</scope>
    <source>
        <strain evidence="2 3">M301315</strain>
    </source>
</reference>
<proteinExistence type="predicted"/>
<protein>
    <submittedName>
        <fullName evidence="2">Uncharacterized protein</fullName>
    </submittedName>
</protein>
<organism evidence="2 3">
    <name type="scientific">Pseudomonas amygdali pv. lachrymans str. M301315</name>
    <dbReference type="NCBI Taxonomy" id="629260"/>
    <lineage>
        <taxon>Bacteria</taxon>
        <taxon>Pseudomonadati</taxon>
        <taxon>Pseudomonadota</taxon>
        <taxon>Gammaproteobacteria</taxon>
        <taxon>Pseudomonadales</taxon>
        <taxon>Pseudomonadaceae</taxon>
        <taxon>Pseudomonas</taxon>
        <taxon>Pseudomonas amygdali</taxon>
    </lineage>
</organism>
<evidence type="ECO:0000313" key="3">
    <source>
        <dbReference type="Proteomes" id="UP000006426"/>
    </source>
</evidence>
<feature type="region of interest" description="Disordered" evidence="1">
    <location>
        <begin position="184"/>
        <end position="208"/>
    </location>
</feature>
<dbReference type="RefSeq" id="WP_005742142.1">
    <property type="nucleotide sequence ID" value="NZ_CP031226.1"/>
</dbReference>
<gene>
    <name evidence="2" type="ORF">PLA107_030860</name>
</gene>
<keyword evidence="2" id="KW-0614">Plasmid</keyword>
<sequence>MPTNNPKVWVLTGTNLEQFYRCPNAHDVVMTTPTVTPETRYRPLGNNKLYTDHAEGLEAKINVISDQISASQALLNAARDELIQVREHSVATVGRPACRAEFYPQMWQGDYAVDADPGVTEFDVTDQIEALGREKALELEDSSYESDTLREGLNVESWIRDWPGPFYVRIEDAVREYFEAKDAEKKRENNGLAKVLRQRPVRDDSPEP</sequence>
<accession>A0AAD0M6G7</accession>
<dbReference type="Proteomes" id="UP000006426">
    <property type="component" value="Plasmid pmppla107"/>
</dbReference>
<evidence type="ECO:0000256" key="1">
    <source>
        <dbReference type="SAM" id="MobiDB-lite"/>
    </source>
</evidence>
<dbReference type="AlphaFoldDB" id="A0AAD0M6G7"/>
<dbReference type="GeneID" id="39474736"/>
<evidence type="ECO:0000313" key="2">
    <source>
        <dbReference type="EMBL" id="AXH59627.1"/>
    </source>
</evidence>